<dbReference type="InterPro" id="IPR001279">
    <property type="entry name" value="Metallo-B-lactamas"/>
</dbReference>
<dbReference type="RefSeq" id="WP_185661994.1">
    <property type="nucleotide sequence ID" value="NZ_CAWPOO010000013.1"/>
</dbReference>
<feature type="domain" description="ATP-dependent DNA ligase family profile" evidence="8">
    <location>
        <begin position="663"/>
        <end position="753"/>
    </location>
</feature>
<sequence>MNWRIEKGNGFFLPAIGWHLDARKPVHRSFVSHAHFDHMGAHDTILCSPATAKLMQRRISGKRNWIIHDFGETFELKPGVTACFYPAGHIIGSTMLWLEKEGRSFLYTGDFKLTRGISAEVCQPVKADTLVLESTYGLPRYTFPPEEQVFGEMIQFCRDTLDNGDTPVIFGYSLGKSQAILRSLAEAKLEVMLHPQVLKLTRSCEELGWEFPPYFAFAERQHEGKVIISPPMPKDSEWMQSIRKPKTAMISGWALDPSSTFRYQCDKTFPISDHADYLDLLSFVAKVDPSEVYTVHGFAKEFAATLREQGYQAFALNQENQLGLDLPAEPVVENDLPQTSEPKIESVDDSSYAAFAQLYESLCQTDSIRKKQDLLDSHLAKLSAEDCNACISLLDTPDPAIATDFPPKRVLQSLLLATGTSESEYKQLHQQLRNTQTTAAKLLGQQSITSGKSLRDLQAFLKALAAAPNPIFKQSLLSEQFRKLWPAEGVHLLAYLSHSTSHELSDEIFCQAIAQRFGQNVVEVRAAYLRNGRLLPVLQAAADHRLDSIRICYFQPIAPLQAKLEFSPEAVMEKQGLSLWAEPEHDGMRCQIHKNGEHVDLYDASGDRITHLFPELVETARSIPQHFIADAAVVPWGYESPLPRSELDKRLTLRAEDLFLGEDVEVTLWLFDLLCLNGEDLLDKPLEERRQKLDTFSVTPKIRITPVSPLMGVDQVEEALEQTTSRGNKGLLFKDPQSAYDPLAEAESWLKLR</sequence>
<comment type="caution">
    <text evidence="9">The sequence shown here is derived from an EMBL/GenBank/DDBJ whole genome shotgun (WGS) entry which is preliminary data.</text>
</comment>
<evidence type="ECO:0000256" key="1">
    <source>
        <dbReference type="ARBA" id="ARBA00007572"/>
    </source>
</evidence>
<evidence type="ECO:0000256" key="2">
    <source>
        <dbReference type="ARBA" id="ARBA00022598"/>
    </source>
</evidence>
<accession>A0A7X1B9F7</accession>
<keyword evidence="4" id="KW-0227">DNA damage</keyword>
<dbReference type="PANTHER" id="PTHR45674:SF4">
    <property type="entry name" value="DNA LIGASE 1"/>
    <property type="match status" value="1"/>
</dbReference>
<dbReference type="InterPro" id="IPR012310">
    <property type="entry name" value="DNA_ligase_ATP-dep_cent"/>
</dbReference>
<dbReference type="PROSITE" id="PS50160">
    <property type="entry name" value="DNA_LIGASE_A3"/>
    <property type="match status" value="1"/>
</dbReference>
<dbReference type="CDD" id="cd07898">
    <property type="entry name" value="Adenylation_DNA_ligase"/>
    <property type="match status" value="1"/>
</dbReference>
<dbReference type="GO" id="GO:0003677">
    <property type="term" value="F:DNA binding"/>
    <property type="evidence" value="ECO:0007669"/>
    <property type="project" value="InterPro"/>
</dbReference>
<organism evidence="9 10">
    <name type="scientific">Pelagicoccus albus</name>
    <dbReference type="NCBI Taxonomy" id="415222"/>
    <lineage>
        <taxon>Bacteria</taxon>
        <taxon>Pseudomonadati</taxon>
        <taxon>Verrucomicrobiota</taxon>
        <taxon>Opitutia</taxon>
        <taxon>Puniceicoccales</taxon>
        <taxon>Pelagicoccaceae</taxon>
        <taxon>Pelagicoccus</taxon>
    </lineage>
</organism>
<dbReference type="InterPro" id="IPR011108">
    <property type="entry name" value="RMMBL"/>
</dbReference>
<dbReference type="Gene3D" id="3.60.15.10">
    <property type="entry name" value="Ribonuclease Z/Hydroxyacylglutathione hydrolase-like"/>
    <property type="match status" value="1"/>
</dbReference>
<dbReference type="GO" id="GO:0006310">
    <property type="term" value="P:DNA recombination"/>
    <property type="evidence" value="ECO:0007669"/>
    <property type="project" value="UniProtKB-KW"/>
</dbReference>
<evidence type="ECO:0000256" key="4">
    <source>
        <dbReference type="ARBA" id="ARBA00022763"/>
    </source>
</evidence>
<dbReference type="InterPro" id="IPR050191">
    <property type="entry name" value="ATP-dep_DNA_ligase"/>
</dbReference>
<keyword evidence="3" id="KW-0547">Nucleotide-binding</keyword>
<dbReference type="GO" id="GO:0005524">
    <property type="term" value="F:ATP binding"/>
    <property type="evidence" value="ECO:0007669"/>
    <property type="project" value="UniProtKB-KW"/>
</dbReference>
<evidence type="ECO:0000256" key="6">
    <source>
        <dbReference type="ARBA" id="ARBA00023172"/>
    </source>
</evidence>
<dbReference type="InterPro" id="IPR036599">
    <property type="entry name" value="DNA_ligase_N_sf"/>
</dbReference>
<name>A0A7X1B9F7_9BACT</name>
<evidence type="ECO:0000313" key="9">
    <source>
        <dbReference type="EMBL" id="MBC2608142.1"/>
    </source>
</evidence>
<keyword evidence="6" id="KW-0233">DNA recombination</keyword>
<evidence type="ECO:0000259" key="8">
    <source>
        <dbReference type="PROSITE" id="PS50160"/>
    </source>
</evidence>
<dbReference type="AlphaFoldDB" id="A0A7X1B9F7"/>
<dbReference type="SMART" id="SM00849">
    <property type="entry name" value="Lactamase_B"/>
    <property type="match status" value="1"/>
</dbReference>
<evidence type="ECO:0000256" key="7">
    <source>
        <dbReference type="ARBA" id="ARBA00023204"/>
    </source>
</evidence>
<comment type="similarity">
    <text evidence="1">Belongs to the ATP-dependent DNA ligase family.</text>
</comment>
<dbReference type="SUPFAM" id="SSF56091">
    <property type="entry name" value="DNA ligase/mRNA capping enzyme, catalytic domain"/>
    <property type="match status" value="1"/>
</dbReference>
<keyword evidence="5" id="KW-0067">ATP-binding</keyword>
<dbReference type="GO" id="GO:0003910">
    <property type="term" value="F:DNA ligase (ATP) activity"/>
    <property type="evidence" value="ECO:0007669"/>
    <property type="project" value="InterPro"/>
</dbReference>
<reference evidence="9 10" key="1">
    <citation type="submission" date="2020-07" db="EMBL/GenBank/DDBJ databases">
        <authorList>
            <person name="Feng X."/>
        </authorList>
    </citation>
    <scope>NUCLEOTIDE SEQUENCE [LARGE SCALE GENOMIC DNA]</scope>
    <source>
        <strain evidence="9 10">JCM23202</strain>
    </source>
</reference>
<keyword evidence="2" id="KW-0436">Ligase</keyword>
<gene>
    <name evidence="9" type="ORF">H5P27_18955</name>
</gene>
<evidence type="ECO:0000313" key="10">
    <source>
        <dbReference type="Proteomes" id="UP000526501"/>
    </source>
</evidence>
<dbReference type="PANTHER" id="PTHR45674">
    <property type="entry name" value="DNA LIGASE 1/3 FAMILY MEMBER"/>
    <property type="match status" value="1"/>
</dbReference>
<dbReference type="EMBL" id="JACHVC010000013">
    <property type="protein sequence ID" value="MBC2608142.1"/>
    <property type="molecule type" value="Genomic_DNA"/>
</dbReference>
<proteinExistence type="inferred from homology"/>
<keyword evidence="7" id="KW-0234">DNA repair</keyword>
<protein>
    <recommendedName>
        <fullName evidence="8">ATP-dependent DNA ligase family profile domain-containing protein</fullName>
    </recommendedName>
</protein>
<keyword evidence="10" id="KW-1185">Reference proteome</keyword>
<evidence type="ECO:0000256" key="3">
    <source>
        <dbReference type="ARBA" id="ARBA00022741"/>
    </source>
</evidence>
<dbReference type="SUPFAM" id="SSF56281">
    <property type="entry name" value="Metallo-hydrolase/oxidoreductase"/>
    <property type="match status" value="1"/>
</dbReference>
<dbReference type="Gene3D" id="1.10.3260.10">
    <property type="entry name" value="DNA ligase, ATP-dependent, N-terminal domain"/>
    <property type="match status" value="1"/>
</dbReference>
<dbReference type="Proteomes" id="UP000526501">
    <property type="component" value="Unassembled WGS sequence"/>
</dbReference>
<evidence type="ECO:0000256" key="5">
    <source>
        <dbReference type="ARBA" id="ARBA00022840"/>
    </source>
</evidence>
<dbReference type="Pfam" id="PF07521">
    <property type="entry name" value="RMMBL"/>
    <property type="match status" value="1"/>
</dbReference>
<dbReference type="Gene3D" id="3.30.470.30">
    <property type="entry name" value="DNA ligase/mRNA capping enzyme"/>
    <property type="match status" value="1"/>
</dbReference>
<dbReference type="Pfam" id="PF01068">
    <property type="entry name" value="DNA_ligase_A_M"/>
    <property type="match status" value="1"/>
</dbReference>
<dbReference type="InterPro" id="IPR036866">
    <property type="entry name" value="RibonucZ/Hydroxyglut_hydro"/>
</dbReference>
<dbReference type="GO" id="GO:0006281">
    <property type="term" value="P:DNA repair"/>
    <property type="evidence" value="ECO:0007669"/>
    <property type="project" value="UniProtKB-KW"/>
</dbReference>